<sequence length="109" mass="12484">MRLEQFAVQCPFPKLLQNEGQQDGVEGIPGLPWGCRSTRGGRGQHEKIKYELFDNARYLQKPHTWSNWVILVNVVTRCGHDFRDGFVDIYTLVMACNTVVICNVVFTPE</sequence>
<dbReference type="Gramene" id="TuG1812G0600001180.01.T05">
    <property type="protein sequence ID" value="TuG1812G0600001180.01.T05"/>
    <property type="gene ID" value="TuG1812G0600001180.01"/>
</dbReference>
<reference evidence="2" key="1">
    <citation type="journal article" date="2013" name="Nature">
        <title>Draft genome of the wheat A-genome progenitor Triticum urartu.</title>
        <authorList>
            <person name="Ling H.Q."/>
            <person name="Zhao S."/>
            <person name="Liu D."/>
            <person name="Wang J."/>
            <person name="Sun H."/>
            <person name="Zhang C."/>
            <person name="Fan H."/>
            <person name="Li D."/>
            <person name="Dong L."/>
            <person name="Tao Y."/>
            <person name="Gao C."/>
            <person name="Wu H."/>
            <person name="Li Y."/>
            <person name="Cui Y."/>
            <person name="Guo X."/>
            <person name="Zheng S."/>
            <person name="Wang B."/>
            <person name="Yu K."/>
            <person name="Liang Q."/>
            <person name="Yang W."/>
            <person name="Lou X."/>
            <person name="Chen J."/>
            <person name="Feng M."/>
            <person name="Jian J."/>
            <person name="Zhang X."/>
            <person name="Luo G."/>
            <person name="Jiang Y."/>
            <person name="Liu J."/>
            <person name="Wang Z."/>
            <person name="Sha Y."/>
            <person name="Zhang B."/>
            <person name="Wu H."/>
            <person name="Tang D."/>
            <person name="Shen Q."/>
            <person name="Xue P."/>
            <person name="Zou S."/>
            <person name="Wang X."/>
            <person name="Liu X."/>
            <person name="Wang F."/>
            <person name="Yang Y."/>
            <person name="An X."/>
            <person name="Dong Z."/>
            <person name="Zhang K."/>
            <person name="Zhang X."/>
            <person name="Luo M.C."/>
            <person name="Dvorak J."/>
            <person name="Tong Y."/>
            <person name="Wang J."/>
            <person name="Yang H."/>
            <person name="Li Z."/>
            <person name="Wang D."/>
            <person name="Zhang A."/>
            <person name="Wang J."/>
        </authorList>
    </citation>
    <scope>NUCLEOTIDE SEQUENCE</scope>
    <source>
        <strain evidence="2">cv. G1812</strain>
    </source>
</reference>
<dbReference type="Gramene" id="TuG1812G0600001180.01.T03">
    <property type="protein sequence ID" value="TuG1812G0600001180.01.T03"/>
    <property type="gene ID" value="TuG1812G0600001180.01"/>
</dbReference>
<dbReference type="EnsemblPlants" id="TuG1812G0600001180.01.T05">
    <property type="protein sequence ID" value="TuG1812G0600001180.01.T05"/>
    <property type="gene ID" value="TuG1812G0600001180.01"/>
</dbReference>
<proteinExistence type="predicted"/>
<name>A0A8R7US25_TRIUA</name>
<dbReference type="EnsemblPlants" id="TuG1812G0600001180.01.T03">
    <property type="protein sequence ID" value="TuG1812G0600001180.01.T03"/>
    <property type="gene ID" value="TuG1812G0600001180.01"/>
</dbReference>
<evidence type="ECO:0000313" key="1">
    <source>
        <dbReference type="EnsemblPlants" id="TuG1812G0600001180.01.T05"/>
    </source>
</evidence>
<organism evidence="1 2">
    <name type="scientific">Triticum urartu</name>
    <name type="common">Red wild einkorn</name>
    <name type="synonym">Crithodium urartu</name>
    <dbReference type="NCBI Taxonomy" id="4572"/>
    <lineage>
        <taxon>Eukaryota</taxon>
        <taxon>Viridiplantae</taxon>
        <taxon>Streptophyta</taxon>
        <taxon>Embryophyta</taxon>
        <taxon>Tracheophyta</taxon>
        <taxon>Spermatophyta</taxon>
        <taxon>Magnoliopsida</taxon>
        <taxon>Liliopsida</taxon>
        <taxon>Poales</taxon>
        <taxon>Poaceae</taxon>
        <taxon>BOP clade</taxon>
        <taxon>Pooideae</taxon>
        <taxon>Triticodae</taxon>
        <taxon>Triticeae</taxon>
        <taxon>Triticinae</taxon>
        <taxon>Triticum</taxon>
    </lineage>
</organism>
<dbReference type="Proteomes" id="UP000015106">
    <property type="component" value="Chromosome 6"/>
</dbReference>
<protein>
    <submittedName>
        <fullName evidence="1">Uncharacterized protein</fullName>
    </submittedName>
</protein>
<evidence type="ECO:0000313" key="2">
    <source>
        <dbReference type="Proteomes" id="UP000015106"/>
    </source>
</evidence>
<dbReference type="AlphaFoldDB" id="A0A8R7US25"/>
<accession>A0A8R7US25</accession>
<reference evidence="1" key="2">
    <citation type="submission" date="2018-03" db="EMBL/GenBank/DDBJ databases">
        <title>The Triticum urartu genome reveals the dynamic nature of wheat genome evolution.</title>
        <authorList>
            <person name="Ling H."/>
            <person name="Ma B."/>
            <person name="Shi X."/>
            <person name="Liu H."/>
            <person name="Dong L."/>
            <person name="Sun H."/>
            <person name="Cao Y."/>
            <person name="Gao Q."/>
            <person name="Zheng S."/>
            <person name="Li Y."/>
            <person name="Yu Y."/>
            <person name="Du H."/>
            <person name="Qi M."/>
            <person name="Li Y."/>
            <person name="Yu H."/>
            <person name="Cui Y."/>
            <person name="Wang N."/>
            <person name="Chen C."/>
            <person name="Wu H."/>
            <person name="Zhao Y."/>
            <person name="Zhang J."/>
            <person name="Li Y."/>
            <person name="Zhou W."/>
            <person name="Zhang B."/>
            <person name="Hu W."/>
            <person name="Eijk M."/>
            <person name="Tang J."/>
            <person name="Witsenboer H."/>
            <person name="Zhao S."/>
            <person name="Li Z."/>
            <person name="Zhang A."/>
            <person name="Wang D."/>
            <person name="Liang C."/>
        </authorList>
    </citation>
    <scope>NUCLEOTIDE SEQUENCE [LARGE SCALE GENOMIC DNA]</scope>
    <source>
        <strain evidence="1">cv. G1812</strain>
    </source>
</reference>
<reference evidence="1" key="3">
    <citation type="submission" date="2022-06" db="UniProtKB">
        <authorList>
            <consortium name="EnsemblPlants"/>
        </authorList>
    </citation>
    <scope>IDENTIFICATION</scope>
</reference>
<keyword evidence="2" id="KW-1185">Reference proteome</keyword>